<dbReference type="AlphaFoldDB" id="A0A813JJF5"/>
<evidence type="ECO:0000313" key="2">
    <source>
        <dbReference type="Proteomes" id="UP000626109"/>
    </source>
</evidence>
<dbReference type="EMBL" id="CAJNNW010025721">
    <property type="protein sequence ID" value="CAE8678920.1"/>
    <property type="molecule type" value="Genomic_DNA"/>
</dbReference>
<reference evidence="1" key="1">
    <citation type="submission" date="2021-02" db="EMBL/GenBank/DDBJ databases">
        <authorList>
            <person name="Dougan E. K."/>
            <person name="Rhodes N."/>
            <person name="Thang M."/>
            <person name="Chan C."/>
        </authorList>
    </citation>
    <scope>NUCLEOTIDE SEQUENCE</scope>
</reference>
<dbReference type="Proteomes" id="UP000626109">
    <property type="component" value="Unassembled WGS sequence"/>
</dbReference>
<evidence type="ECO:0000313" key="1">
    <source>
        <dbReference type="EMBL" id="CAE8678920.1"/>
    </source>
</evidence>
<organism evidence="1 2">
    <name type="scientific">Polarella glacialis</name>
    <name type="common">Dinoflagellate</name>
    <dbReference type="NCBI Taxonomy" id="89957"/>
    <lineage>
        <taxon>Eukaryota</taxon>
        <taxon>Sar</taxon>
        <taxon>Alveolata</taxon>
        <taxon>Dinophyceae</taxon>
        <taxon>Suessiales</taxon>
        <taxon>Suessiaceae</taxon>
        <taxon>Polarella</taxon>
    </lineage>
</organism>
<accession>A0A813JJF5</accession>
<protein>
    <submittedName>
        <fullName evidence="1">Uncharacterized protein</fullName>
    </submittedName>
</protein>
<proteinExistence type="predicted"/>
<sequence>MQEPKQHSKLQEVLDYAAKWSIMPPNGRLCRQMVDYAAKWSIMPPNGLIMPPNGRLCRQMVDYAAKWSIMPPNGRLCRQMVAAHLVVLEWFITKSTLCQAVPMSTHFGKIALWGMPGSGFQKPNKQIEMYCTYKHEIMDNRQAMIMSSRNSSDSPGVCLIQASARHDKM</sequence>
<comment type="caution">
    <text evidence="1">The sequence shown here is derived from an EMBL/GenBank/DDBJ whole genome shotgun (WGS) entry which is preliminary data.</text>
</comment>
<name>A0A813JJF5_POLGL</name>
<gene>
    <name evidence="1" type="ORF">PGLA2088_LOCUS21078</name>
</gene>